<evidence type="ECO:0000256" key="2">
    <source>
        <dbReference type="ARBA" id="ARBA00009695"/>
    </source>
</evidence>
<comment type="subcellular location">
    <subcellularLocation>
        <location evidence="1 5">Cytoplasm</location>
    </subcellularLocation>
</comment>
<evidence type="ECO:0000313" key="8">
    <source>
        <dbReference type="EMBL" id="HIU61750.1"/>
    </source>
</evidence>
<dbReference type="EMBL" id="DVNE01000037">
    <property type="protein sequence ID" value="HIU61750.1"/>
    <property type="molecule type" value="Genomic_DNA"/>
</dbReference>
<dbReference type="Pfam" id="PF21981">
    <property type="entry name" value="RecX_HTH3"/>
    <property type="match status" value="1"/>
</dbReference>
<proteinExistence type="inferred from homology"/>
<protein>
    <recommendedName>
        <fullName evidence="3 5">Regulatory protein RecX</fullName>
    </recommendedName>
</protein>
<keyword evidence="4 5" id="KW-0963">Cytoplasm</keyword>
<gene>
    <name evidence="5" type="primary">recX</name>
    <name evidence="8" type="ORF">IAB69_03785</name>
</gene>
<dbReference type="PANTHER" id="PTHR33602:SF1">
    <property type="entry name" value="REGULATORY PROTEIN RECX FAMILY PROTEIN"/>
    <property type="match status" value="1"/>
</dbReference>
<evidence type="ECO:0000259" key="6">
    <source>
        <dbReference type="Pfam" id="PF21981"/>
    </source>
</evidence>
<organism evidence="8 9">
    <name type="scientific">Candidatus Coproplasma excrementigallinarum</name>
    <dbReference type="NCBI Taxonomy" id="2840747"/>
    <lineage>
        <taxon>Bacteria</taxon>
        <taxon>Bacillati</taxon>
        <taxon>Bacillota</taxon>
        <taxon>Clostridia</taxon>
        <taxon>Eubacteriales</taxon>
        <taxon>Candidatus Coproplasma</taxon>
    </lineage>
</organism>
<dbReference type="InterPro" id="IPR036388">
    <property type="entry name" value="WH-like_DNA-bd_sf"/>
</dbReference>
<comment type="function">
    <text evidence="5">Modulates RecA activity.</text>
</comment>
<reference evidence="8" key="1">
    <citation type="submission" date="2020-10" db="EMBL/GenBank/DDBJ databases">
        <authorList>
            <person name="Gilroy R."/>
        </authorList>
    </citation>
    <scope>NUCLEOTIDE SEQUENCE</scope>
    <source>
        <strain evidence="8">CHK195-12923</strain>
    </source>
</reference>
<evidence type="ECO:0000313" key="9">
    <source>
        <dbReference type="Proteomes" id="UP000824110"/>
    </source>
</evidence>
<evidence type="ECO:0000259" key="7">
    <source>
        <dbReference type="Pfam" id="PF21982"/>
    </source>
</evidence>
<evidence type="ECO:0000256" key="4">
    <source>
        <dbReference type="ARBA" id="ARBA00022490"/>
    </source>
</evidence>
<dbReference type="HAMAP" id="MF_01114">
    <property type="entry name" value="RecX"/>
    <property type="match status" value="1"/>
</dbReference>
<comment type="caution">
    <text evidence="8">The sequence shown here is derived from an EMBL/GenBank/DDBJ whole genome shotgun (WGS) entry which is preliminary data.</text>
</comment>
<name>A0A9D1MJQ6_9FIRM</name>
<comment type="similarity">
    <text evidence="2 5">Belongs to the RecX family.</text>
</comment>
<dbReference type="GO" id="GO:0006282">
    <property type="term" value="P:regulation of DNA repair"/>
    <property type="evidence" value="ECO:0007669"/>
    <property type="project" value="UniProtKB-UniRule"/>
</dbReference>
<feature type="domain" description="RecX third three-helical" evidence="6">
    <location>
        <begin position="150"/>
        <end position="195"/>
    </location>
</feature>
<feature type="domain" description="RecX first three-helical" evidence="7">
    <location>
        <begin position="62"/>
        <end position="100"/>
    </location>
</feature>
<evidence type="ECO:0000256" key="3">
    <source>
        <dbReference type="ARBA" id="ARBA00018111"/>
    </source>
</evidence>
<dbReference type="Pfam" id="PF21982">
    <property type="entry name" value="RecX_HTH1"/>
    <property type="match status" value="1"/>
</dbReference>
<dbReference type="Proteomes" id="UP000824110">
    <property type="component" value="Unassembled WGS sequence"/>
</dbReference>
<dbReference type="Gene3D" id="1.10.10.10">
    <property type="entry name" value="Winged helix-like DNA-binding domain superfamily/Winged helix DNA-binding domain"/>
    <property type="match status" value="3"/>
</dbReference>
<dbReference type="InterPro" id="IPR003783">
    <property type="entry name" value="Regulatory_RecX"/>
</dbReference>
<evidence type="ECO:0000256" key="1">
    <source>
        <dbReference type="ARBA" id="ARBA00004496"/>
    </source>
</evidence>
<evidence type="ECO:0000256" key="5">
    <source>
        <dbReference type="HAMAP-Rule" id="MF_01114"/>
    </source>
</evidence>
<reference evidence="8" key="2">
    <citation type="journal article" date="2021" name="PeerJ">
        <title>Extensive microbial diversity within the chicken gut microbiome revealed by metagenomics and culture.</title>
        <authorList>
            <person name="Gilroy R."/>
            <person name="Ravi A."/>
            <person name="Getino M."/>
            <person name="Pursley I."/>
            <person name="Horton D.L."/>
            <person name="Alikhan N.F."/>
            <person name="Baker D."/>
            <person name="Gharbi K."/>
            <person name="Hall N."/>
            <person name="Watson M."/>
            <person name="Adriaenssens E.M."/>
            <person name="Foster-Nyarko E."/>
            <person name="Jarju S."/>
            <person name="Secka A."/>
            <person name="Antonio M."/>
            <person name="Oren A."/>
            <person name="Chaudhuri R.R."/>
            <person name="La Ragione R."/>
            <person name="Hildebrand F."/>
            <person name="Pallen M.J."/>
        </authorList>
    </citation>
    <scope>NUCLEOTIDE SEQUENCE</scope>
    <source>
        <strain evidence="8">CHK195-12923</strain>
    </source>
</reference>
<sequence length="200" mass="22812">MAEITSIEPQKKDKNRCSVYIDGRFYCGLTLQAAIKYHLKVGMHVEKPFLDEIQLETEKNTALDKALTHISATMKTERQIRDFLDKKGYTEAVCEYVIEKMNYYGFLDDYAYCKAYISGCSGRGKRLIEADLIKRGASRSAIDRALSETEEDGDAARAVAEKYLRGKERSRENLSKAYKYLLSRGFSYDTAKAALDFDDD</sequence>
<dbReference type="InterPro" id="IPR053926">
    <property type="entry name" value="RecX_HTH_1st"/>
</dbReference>
<dbReference type="PANTHER" id="PTHR33602">
    <property type="entry name" value="REGULATORY PROTEIN RECX FAMILY PROTEIN"/>
    <property type="match status" value="1"/>
</dbReference>
<dbReference type="GO" id="GO:0005737">
    <property type="term" value="C:cytoplasm"/>
    <property type="evidence" value="ECO:0007669"/>
    <property type="project" value="UniProtKB-SubCell"/>
</dbReference>
<accession>A0A9D1MJQ6</accession>
<dbReference type="InterPro" id="IPR053925">
    <property type="entry name" value="RecX_HTH_3rd"/>
</dbReference>
<dbReference type="AlphaFoldDB" id="A0A9D1MJQ6"/>